<dbReference type="AlphaFoldDB" id="A0A6C0FBY7"/>
<evidence type="ECO:0000313" key="1">
    <source>
        <dbReference type="EMBL" id="QHT38544.1"/>
    </source>
</evidence>
<protein>
    <submittedName>
        <fullName evidence="1">Uncharacterized protein</fullName>
    </submittedName>
</protein>
<name>A0A6C0FBY7_9ZZZZ</name>
<accession>A0A6C0FBY7</accession>
<sequence>MSFQENIQKWVQIDNQIRIYTDRIKGLREQKSELTSILTEQAEENDYLGSTIQITDGKLKFTTTKAQTPLTFKYVEETLGKTIRDKSVCEAIIKRLKDDRDVKITQELKRYNN</sequence>
<dbReference type="EMBL" id="MN738832">
    <property type="protein sequence ID" value="QHT38544.1"/>
    <property type="molecule type" value="Genomic_DNA"/>
</dbReference>
<proteinExistence type="predicted"/>
<dbReference type="InterPro" id="IPR043918">
    <property type="entry name" value="DUF5760"/>
</dbReference>
<reference evidence="1" key="1">
    <citation type="journal article" date="2020" name="Nature">
        <title>Giant virus diversity and host interactions through global metagenomics.</title>
        <authorList>
            <person name="Schulz F."/>
            <person name="Roux S."/>
            <person name="Paez-Espino D."/>
            <person name="Jungbluth S."/>
            <person name="Walsh D.A."/>
            <person name="Denef V.J."/>
            <person name="McMahon K.D."/>
            <person name="Konstantinidis K.T."/>
            <person name="Eloe-Fadrosh E.A."/>
            <person name="Kyrpides N.C."/>
            <person name="Woyke T."/>
        </authorList>
    </citation>
    <scope>NUCLEOTIDE SEQUENCE</scope>
    <source>
        <strain evidence="1">GVMAG-S-ERX556106-38</strain>
    </source>
</reference>
<organism evidence="1">
    <name type="scientific">viral metagenome</name>
    <dbReference type="NCBI Taxonomy" id="1070528"/>
    <lineage>
        <taxon>unclassified sequences</taxon>
        <taxon>metagenomes</taxon>
        <taxon>organismal metagenomes</taxon>
    </lineage>
</organism>
<dbReference type="Pfam" id="PF19064">
    <property type="entry name" value="DUF5760"/>
    <property type="match status" value="1"/>
</dbReference>